<evidence type="ECO:0000256" key="1">
    <source>
        <dbReference type="ARBA" id="ARBA00004141"/>
    </source>
</evidence>
<feature type="domain" description="Sodium/calcium exchanger membrane region" evidence="6">
    <location>
        <begin position="21"/>
        <end position="179"/>
    </location>
</feature>
<proteinExistence type="predicted"/>
<reference evidence="7 8" key="1">
    <citation type="journal article" date="2014" name="PLoS Genet.">
        <title>Phylogenetically driven sequencing of extremely halophilic archaea reveals strategies for static and dynamic osmo-response.</title>
        <authorList>
            <person name="Becker E.A."/>
            <person name="Seitzer P.M."/>
            <person name="Tritt A."/>
            <person name="Larsen D."/>
            <person name="Krusor M."/>
            <person name="Yao A.I."/>
            <person name="Wu D."/>
            <person name="Madern D."/>
            <person name="Eisen J.A."/>
            <person name="Darling A.E."/>
            <person name="Facciotti M.T."/>
        </authorList>
    </citation>
    <scope>NUCLEOTIDE SEQUENCE [LARGE SCALE GENOMIC DNA]</scope>
    <source>
        <strain evidence="7 8">100A6</strain>
    </source>
</reference>
<dbReference type="EMBL" id="AOMB01000020">
    <property type="protein sequence ID" value="EMA39258.1"/>
    <property type="molecule type" value="Genomic_DNA"/>
</dbReference>
<accession>M0M1G2</accession>
<feature type="transmembrane region" description="Helical" evidence="5">
    <location>
        <begin position="365"/>
        <end position="386"/>
    </location>
</feature>
<feature type="transmembrane region" description="Helical" evidence="5">
    <location>
        <begin position="12"/>
        <end position="38"/>
    </location>
</feature>
<dbReference type="GO" id="GO:0016020">
    <property type="term" value="C:membrane"/>
    <property type="evidence" value="ECO:0007669"/>
    <property type="project" value="UniProtKB-SubCell"/>
</dbReference>
<dbReference type="AlphaFoldDB" id="M0M1G2"/>
<evidence type="ECO:0000259" key="6">
    <source>
        <dbReference type="Pfam" id="PF01699"/>
    </source>
</evidence>
<feature type="transmembrane region" description="Helical" evidence="5">
    <location>
        <begin position="93"/>
        <end position="120"/>
    </location>
</feature>
<organism evidence="7 8">
    <name type="scientific">Halococcus hamelinensis 100A6</name>
    <dbReference type="NCBI Taxonomy" id="1132509"/>
    <lineage>
        <taxon>Archaea</taxon>
        <taxon>Methanobacteriati</taxon>
        <taxon>Methanobacteriota</taxon>
        <taxon>Stenosarchaea group</taxon>
        <taxon>Halobacteria</taxon>
        <taxon>Halobacteriales</taxon>
        <taxon>Halococcaceae</taxon>
        <taxon>Halococcus</taxon>
    </lineage>
</organism>
<feature type="transmembrane region" description="Helical" evidence="5">
    <location>
        <begin position="141"/>
        <end position="174"/>
    </location>
</feature>
<evidence type="ECO:0000256" key="2">
    <source>
        <dbReference type="ARBA" id="ARBA00022692"/>
    </source>
</evidence>
<dbReference type="InterPro" id="IPR044880">
    <property type="entry name" value="NCX_ion-bd_dom_sf"/>
</dbReference>
<dbReference type="Gene3D" id="1.20.1420.30">
    <property type="entry name" value="NCX, central ion-binding region"/>
    <property type="match status" value="2"/>
</dbReference>
<dbReference type="eggNOG" id="arCOG02881">
    <property type="taxonomic scope" value="Archaea"/>
</dbReference>
<keyword evidence="4 5" id="KW-0472">Membrane</keyword>
<feature type="transmembrane region" description="Helical" evidence="5">
    <location>
        <begin position="221"/>
        <end position="242"/>
    </location>
</feature>
<dbReference type="InterPro" id="IPR004837">
    <property type="entry name" value="NaCa_Exmemb"/>
</dbReference>
<evidence type="ECO:0000256" key="4">
    <source>
        <dbReference type="ARBA" id="ARBA00023136"/>
    </source>
</evidence>
<evidence type="ECO:0000313" key="8">
    <source>
        <dbReference type="Proteomes" id="UP000011566"/>
    </source>
</evidence>
<keyword evidence="8" id="KW-1185">Reference proteome</keyword>
<dbReference type="OrthoDB" id="212994at2157"/>
<comment type="subcellular location">
    <subcellularLocation>
        <location evidence="1">Membrane</location>
        <topology evidence="1">Multi-pass membrane protein</topology>
    </subcellularLocation>
</comment>
<gene>
    <name evidence="7" type="ORF">C447_07068</name>
</gene>
<dbReference type="Pfam" id="PF01699">
    <property type="entry name" value="Na_Ca_ex"/>
    <property type="match status" value="2"/>
</dbReference>
<keyword evidence="2 5" id="KW-0812">Transmembrane</keyword>
<protein>
    <submittedName>
        <fullName evidence="7">Ca2+/Na+ antiporter</fullName>
    </submittedName>
</protein>
<feature type="transmembrane region" description="Helical" evidence="5">
    <location>
        <begin position="291"/>
        <end position="314"/>
    </location>
</feature>
<dbReference type="GO" id="GO:0055085">
    <property type="term" value="P:transmembrane transport"/>
    <property type="evidence" value="ECO:0007669"/>
    <property type="project" value="InterPro"/>
</dbReference>
<dbReference type="RefSeq" id="WP_007692305.1">
    <property type="nucleotide sequence ID" value="NZ_AJRK01000375.1"/>
</dbReference>
<feature type="transmembrane region" description="Helical" evidence="5">
    <location>
        <begin position="59"/>
        <end position="81"/>
    </location>
</feature>
<dbReference type="Proteomes" id="UP000011566">
    <property type="component" value="Unassembled WGS sequence"/>
</dbReference>
<evidence type="ECO:0000256" key="5">
    <source>
        <dbReference type="SAM" id="Phobius"/>
    </source>
</evidence>
<name>M0M1G2_9EURY</name>
<comment type="caution">
    <text evidence="7">The sequence shown here is derived from an EMBL/GenBank/DDBJ whole genome shotgun (WGS) entry which is preliminary data.</text>
</comment>
<feature type="domain" description="Sodium/calcium exchanger membrane region" evidence="6">
    <location>
        <begin position="229"/>
        <end position="376"/>
    </location>
</feature>
<dbReference type="PATRIC" id="fig|1132509.6.peg.1604"/>
<evidence type="ECO:0000313" key="7">
    <source>
        <dbReference type="EMBL" id="EMA39258.1"/>
    </source>
</evidence>
<sequence>MTSAFVTWLPLAIVSGILGNTVFLVGSFVLLLLGAEIFTNGVEWLGQYLGLGDSATGSILAAVGTALPETLIPVIAILGAYLSGEGSESASDIGVGAILGAPFLLATIAMFLVGVSVLVFSGRRDHGSEFYVNDESTQRDLFFFFVGYVFAVAAAFVTGIATVAIGAFLVFWYGLYLYRTISADDMVEGEEELDPLYLGRIVERLGGDPATDDDGHSEDPAGWTVGLQTLIALALIIGGAQLFVSEVSYFSNQVLSIPAAILSLLLAPFATELPEKFNSIIWIADDKDTLALGNITGAMAFQGTLPVTLGILFTTWDLTLQWGTTGFLNALSAVLALVSAAILYVRARRDTTDSMHPAPFLVGGLFYALFIGIVLYHVFVIGLSGVPAH</sequence>
<evidence type="ECO:0000256" key="3">
    <source>
        <dbReference type="ARBA" id="ARBA00022989"/>
    </source>
</evidence>
<feature type="transmembrane region" description="Helical" evidence="5">
    <location>
        <begin position="254"/>
        <end position="271"/>
    </location>
</feature>
<feature type="transmembrane region" description="Helical" evidence="5">
    <location>
        <begin position="326"/>
        <end position="345"/>
    </location>
</feature>
<keyword evidence="3 5" id="KW-1133">Transmembrane helix</keyword>